<reference evidence="1" key="1">
    <citation type="journal article" date="2019" name="BMC Genomics">
        <title>A new reference genome for Sorghum bicolor reveals high levels of sequence similarity between sweet and grain genotypes: implications for the genetics of sugar metabolism.</title>
        <authorList>
            <person name="Cooper E.A."/>
            <person name="Brenton Z.W."/>
            <person name="Flinn B.S."/>
            <person name="Jenkins J."/>
            <person name="Shu S."/>
            <person name="Flowers D."/>
            <person name="Luo F."/>
            <person name="Wang Y."/>
            <person name="Xia P."/>
            <person name="Barry K."/>
            <person name="Daum C."/>
            <person name="Lipzen A."/>
            <person name="Yoshinaga Y."/>
            <person name="Schmutz J."/>
            <person name="Saski C."/>
            <person name="Vermerris W."/>
            <person name="Kresovich S."/>
        </authorList>
    </citation>
    <scope>NUCLEOTIDE SEQUENCE</scope>
</reference>
<protein>
    <submittedName>
        <fullName evidence="1">Uncharacterized protein</fullName>
    </submittedName>
</protein>
<dbReference type="AlphaFoldDB" id="A0A921UTU8"/>
<reference evidence="1" key="2">
    <citation type="submission" date="2020-10" db="EMBL/GenBank/DDBJ databases">
        <authorList>
            <person name="Cooper E.A."/>
            <person name="Brenton Z.W."/>
            <person name="Flinn B.S."/>
            <person name="Jenkins J."/>
            <person name="Shu S."/>
            <person name="Flowers D."/>
            <person name="Luo F."/>
            <person name="Wang Y."/>
            <person name="Xia P."/>
            <person name="Barry K."/>
            <person name="Daum C."/>
            <person name="Lipzen A."/>
            <person name="Yoshinaga Y."/>
            <person name="Schmutz J."/>
            <person name="Saski C."/>
            <person name="Vermerris W."/>
            <person name="Kresovich S."/>
        </authorList>
    </citation>
    <scope>NUCLEOTIDE SEQUENCE</scope>
</reference>
<evidence type="ECO:0000313" key="1">
    <source>
        <dbReference type="EMBL" id="KAG0544329.1"/>
    </source>
</evidence>
<evidence type="ECO:0000313" key="2">
    <source>
        <dbReference type="Proteomes" id="UP000807115"/>
    </source>
</evidence>
<sequence>MLIHIAGNGNASSTIDRMPVRPHFVWFIRPTPLRGAARAGDFLVSSSLGSRIFFLCS</sequence>
<comment type="caution">
    <text evidence="1">The sequence shown here is derived from an EMBL/GenBank/DDBJ whole genome shotgun (WGS) entry which is preliminary data.</text>
</comment>
<gene>
    <name evidence="1" type="ORF">BDA96_02G266000</name>
</gene>
<accession>A0A921UTU8</accession>
<name>A0A921UTU8_SORBI</name>
<dbReference type="Proteomes" id="UP000807115">
    <property type="component" value="Chromosome 2"/>
</dbReference>
<dbReference type="EMBL" id="CM027681">
    <property type="protein sequence ID" value="KAG0544329.1"/>
    <property type="molecule type" value="Genomic_DNA"/>
</dbReference>
<organism evidence="1 2">
    <name type="scientific">Sorghum bicolor</name>
    <name type="common">Sorghum</name>
    <name type="synonym">Sorghum vulgare</name>
    <dbReference type="NCBI Taxonomy" id="4558"/>
    <lineage>
        <taxon>Eukaryota</taxon>
        <taxon>Viridiplantae</taxon>
        <taxon>Streptophyta</taxon>
        <taxon>Embryophyta</taxon>
        <taxon>Tracheophyta</taxon>
        <taxon>Spermatophyta</taxon>
        <taxon>Magnoliopsida</taxon>
        <taxon>Liliopsida</taxon>
        <taxon>Poales</taxon>
        <taxon>Poaceae</taxon>
        <taxon>PACMAD clade</taxon>
        <taxon>Panicoideae</taxon>
        <taxon>Andropogonodae</taxon>
        <taxon>Andropogoneae</taxon>
        <taxon>Sorghinae</taxon>
        <taxon>Sorghum</taxon>
    </lineage>
</organism>
<proteinExistence type="predicted"/>